<dbReference type="CDD" id="cd17489">
    <property type="entry name" value="MFS_YfcJ_like"/>
    <property type="match status" value="1"/>
</dbReference>
<proteinExistence type="predicted"/>
<gene>
    <name evidence="8" type="ORF">KS407_06365</name>
</gene>
<feature type="transmembrane region" description="Helical" evidence="6">
    <location>
        <begin position="164"/>
        <end position="183"/>
    </location>
</feature>
<evidence type="ECO:0000256" key="3">
    <source>
        <dbReference type="ARBA" id="ARBA00022692"/>
    </source>
</evidence>
<dbReference type="Proteomes" id="UP000790580">
    <property type="component" value="Unassembled WGS sequence"/>
</dbReference>
<evidence type="ECO:0000313" key="9">
    <source>
        <dbReference type="Proteomes" id="UP000790580"/>
    </source>
</evidence>
<dbReference type="Gene3D" id="1.20.1250.20">
    <property type="entry name" value="MFS general substrate transporter like domains"/>
    <property type="match status" value="1"/>
</dbReference>
<evidence type="ECO:0000256" key="2">
    <source>
        <dbReference type="ARBA" id="ARBA00022448"/>
    </source>
</evidence>
<comment type="subcellular location">
    <subcellularLocation>
        <location evidence="1">Cell membrane</location>
        <topology evidence="1">Multi-pass membrane protein</topology>
    </subcellularLocation>
</comment>
<dbReference type="PROSITE" id="PS50850">
    <property type="entry name" value="MFS"/>
    <property type="match status" value="1"/>
</dbReference>
<evidence type="ECO:0000259" key="7">
    <source>
        <dbReference type="PROSITE" id="PS50850"/>
    </source>
</evidence>
<dbReference type="SUPFAM" id="SSF103473">
    <property type="entry name" value="MFS general substrate transporter"/>
    <property type="match status" value="1"/>
</dbReference>
<dbReference type="InterPro" id="IPR052714">
    <property type="entry name" value="MFS_Exporter"/>
</dbReference>
<evidence type="ECO:0000256" key="5">
    <source>
        <dbReference type="ARBA" id="ARBA00023136"/>
    </source>
</evidence>
<dbReference type="Pfam" id="PF07690">
    <property type="entry name" value="MFS_1"/>
    <property type="match status" value="1"/>
</dbReference>
<comment type="caution">
    <text evidence="8">The sequence shown here is derived from an EMBL/GenBank/DDBJ whole genome shotgun (WGS) entry which is preliminary data.</text>
</comment>
<dbReference type="InterPro" id="IPR011701">
    <property type="entry name" value="MFS"/>
</dbReference>
<feature type="transmembrane region" description="Helical" evidence="6">
    <location>
        <begin position="103"/>
        <end position="124"/>
    </location>
</feature>
<dbReference type="EMBL" id="JAHQCR010000030">
    <property type="protein sequence ID" value="MBU9721067.1"/>
    <property type="molecule type" value="Genomic_DNA"/>
</dbReference>
<feature type="transmembrane region" description="Helical" evidence="6">
    <location>
        <begin position="298"/>
        <end position="315"/>
    </location>
</feature>
<dbReference type="InterPro" id="IPR020846">
    <property type="entry name" value="MFS_dom"/>
</dbReference>
<feature type="transmembrane region" description="Helical" evidence="6">
    <location>
        <begin position="273"/>
        <end position="292"/>
    </location>
</feature>
<organism evidence="8 9">
    <name type="scientific">Evansella alkalicola</name>
    <dbReference type="NCBI Taxonomy" id="745819"/>
    <lineage>
        <taxon>Bacteria</taxon>
        <taxon>Bacillati</taxon>
        <taxon>Bacillota</taxon>
        <taxon>Bacilli</taxon>
        <taxon>Bacillales</taxon>
        <taxon>Bacillaceae</taxon>
        <taxon>Evansella</taxon>
    </lineage>
</organism>
<feature type="transmembrane region" description="Helical" evidence="6">
    <location>
        <begin position="367"/>
        <end position="387"/>
    </location>
</feature>
<feature type="transmembrane region" description="Helical" evidence="6">
    <location>
        <begin position="244"/>
        <end position="261"/>
    </location>
</feature>
<keyword evidence="9" id="KW-1185">Reference proteome</keyword>
<protein>
    <submittedName>
        <fullName evidence="8">MFS transporter</fullName>
    </submittedName>
</protein>
<evidence type="ECO:0000256" key="1">
    <source>
        <dbReference type="ARBA" id="ARBA00004651"/>
    </source>
</evidence>
<accession>A0ABS6JR86</accession>
<feature type="transmembrane region" description="Helical" evidence="6">
    <location>
        <begin position="214"/>
        <end position="238"/>
    </location>
</feature>
<feature type="transmembrane region" description="Helical" evidence="6">
    <location>
        <begin position="336"/>
        <end position="361"/>
    </location>
</feature>
<dbReference type="PANTHER" id="PTHR23531:SF1">
    <property type="entry name" value="QUINOLENE RESISTANCE PROTEIN NORA"/>
    <property type="match status" value="1"/>
</dbReference>
<evidence type="ECO:0000256" key="4">
    <source>
        <dbReference type="ARBA" id="ARBA00022989"/>
    </source>
</evidence>
<evidence type="ECO:0000256" key="6">
    <source>
        <dbReference type="SAM" id="Phobius"/>
    </source>
</evidence>
<keyword evidence="5 6" id="KW-0472">Membrane</keyword>
<keyword evidence="2" id="KW-0813">Transport</keyword>
<feature type="transmembrane region" description="Helical" evidence="6">
    <location>
        <begin position="12"/>
        <end position="36"/>
    </location>
</feature>
<name>A0ABS6JR86_9BACI</name>
<dbReference type="InterPro" id="IPR036259">
    <property type="entry name" value="MFS_trans_sf"/>
</dbReference>
<keyword evidence="4 6" id="KW-1133">Transmembrane helix</keyword>
<feature type="transmembrane region" description="Helical" evidence="6">
    <location>
        <begin position="136"/>
        <end position="158"/>
    </location>
</feature>
<feature type="transmembrane region" description="Helical" evidence="6">
    <location>
        <begin position="78"/>
        <end position="97"/>
    </location>
</feature>
<feature type="domain" description="Major facilitator superfamily (MFS) profile" evidence="7">
    <location>
        <begin position="11"/>
        <end position="392"/>
    </location>
</feature>
<dbReference type="PANTHER" id="PTHR23531">
    <property type="entry name" value="QUINOLENE RESISTANCE PROTEIN NORA"/>
    <property type="match status" value="1"/>
</dbReference>
<sequence length="402" mass="44535">MTNKEKLWSKGFIIITISCFLLFLNMQMLLVTTPVYLRENFQSTDTTIGVVTSLFAFSAILARIYTGRPSQMHKIGKLLFVGLCIAFIATVGIYWSYFVVTILLIRMLHGLGFGIASTTLPTMASNLIPHKRMGEGMGYFGFSNTLALMLGPVFGLFLLDTYSIKILILVASIILVVVFPLIYKIMPRTPIDIIDKIEVEETVKKKKRFISRNLLVPAILNVLMYSTYSGLVSFIVLFGQEQNLRGVSSFFLFSSLAVLLVRPFAGRFFDKKGPLAVLIPGAIFMFIGLILLSFSTNSIFVVLTAFVYGIGYGILQPTIQAWMINKVSKEERGLANGMFFNSLDLGVVTGAVILGAIASSIGYVHMYQVSALFMVLFLIVLVVSVSLENRSHEMKANHDSPS</sequence>
<reference evidence="8 9" key="1">
    <citation type="submission" date="2021-06" db="EMBL/GenBank/DDBJ databases">
        <title>Bacillus sp. RD4P76, an endophyte from a halophyte.</title>
        <authorList>
            <person name="Sun J.-Q."/>
        </authorList>
    </citation>
    <scope>NUCLEOTIDE SEQUENCE [LARGE SCALE GENOMIC DNA]</scope>
    <source>
        <strain evidence="8 9">JCM 17098</strain>
    </source>
</reference>
<feature type="transmembrane region" description="Helical" evidence="6">
    <location>
        <begin position="48"/>
        <end position="66"/>
    </location>
</feature>
<evidence type="ECO:0000313" key="8">
    <source>
        <dbReference type="EMBL" id="MBU9721067.1"/>
    </source>
</evidence>
<dbReference type="RefSeq" id="WP_088076263.1">
    <property type="nucleotide sequence ID" value="NZ_JAHQCR010000030.1"/>
</dbReference>
<keyword evidence="3 6" id="KW-0812">Transmembrane</keyword>